<gene>
    <name evidence="15" type="ORF">CVLEPA_LOCUS436</name>
</gene>
<evidence type="ECO:0000256" key="7">
    <source>
        <dbReference type="ARBA" id="ARBA00023125"/>
    </source>
</evidence>
<keyword evidence="5" id="KW-0112">Calmodulin-binding</keyword>
<dbReference type="Gene3D" id="1.10.30.10">
    <property type="entry name" value="High mobility group box domain"/>
    <property type="match status" value="1"/>
</dbReference>
<dbReference type="PRINTS" id="PR00886">
    <property type="entry name" value="HIGHMOBLTY12"/>
</dbReference>
<evidence type="ECO:0000256" key="8">
    <source>
        <dbReference type="ARBA" id="ARBA00023159"/>
    </source>
</evidence>
<accession>A0ABP0EXN6</accession>
<evidence type="ECO:0000256" key="1">
    <source>
        <dbReference type="ARBA" id="ARBA00004324"/>
    </source>
</evidence>
<keyword evidence="16" id="KW-1185">Reference proteome</keyword>
<dbReference type="Pfam" id="PF00505">
    <property type="entry name" value="HMG_box"/>
    <property type="match status" value="1"/>
</dbReference>
<evidence type="ECO:0000256" key="10">
    <source>
        <dbReference type="ARBA" id="ARBA00032498"/>
    </source>
</evidence>
<feature type="domain" description="HMG box" evidence="14">
    <location>
        <begin position="32"/>
        <end position="100"/>
    </location>
</feature>
<reference evidence="15 16" key="1">
    <citation type="submission" date="2024-02" db="EMBL/GenBank/DDBJ databases">
        <authorList>
            <person name="Daric V."/>
            <person name="Darras S."/>
        </authorList>
    </citation>
    <scope>NUCLEOTIDE SEQUENCE [LARGE SCALE GENOMIC DNA]</scope>
</reference>
<organism evidence="15 16">
    <name type="scientific">Clavelina lepadiformis</name>
    <name type="common">Light-bulb sea squirt</name>
    <name type="synonym">Ascidia lepadiformis</name>
    <dbReference type="NCBI Taxonomy" id="159417"/>
    <lineage>
        <taxon>Eukaryota</taxon>
        <taxon>Metazoa</taxon>
        <taxon>Chordata</taxon>
        <taxon>Tunicata</taxon>
        <taxon>Ascidiacea</taxon>
        <taxon>Aplousobranchia</taxon>
        <taxon>Clavelinidae</taxon>
        <taxon>Clavelina</taxon>
    </lineage>
</organism>
<comment type="subcellular location">
    <subcellularLocation>
        <location evidence="1">Nucleus speckle</location>
    </subcellularLocation>
</comment>
<keyword evidence="4" id="KW-0221">Differentiation</keyword>
<feature type="region of interest" description="Disordered" evidence="13">
    <location>
        <begin position="1"/>
        <end position="21"/>
    </location>
</feature>
<name>A0ABP0EXN6_CLALP</name>
<keyword evidence="7 12" id="KW-0238">DNA-binding</keyword>
<evidence type="ECO:0000256" key="9">
    <source>
        <dbReference type="ARBA" id="ARBA00023163"/>
    </source>
</evidence>
<evidence type="ECO:0000256" key="4">
    <source>
        <dbReference type="ARBA" id="ARBA00022782"/>
    </source>
</evidence>
<dbReference type="SMART" id="SM00398">
    <property type="entry name" value="HMG"/>
    <property type="match status" value="1"/>
</dbReference>
<evidence type="ECO:0000256" key="13">
    <source>
        <dbReference type="SAM" id="MobiDB-lite"/>
    </source>
</evidence>
<evidence type="ECO:0000256" key="6">
    <source>
        <dbReference type="ARBA" id="ARBA00022928"/>
    </source>
</evidence>
<proteinExistence type="inferred from homology"/>
<dbReference type="InterPro" id="IPR050140">
    <property type="entry name" value="SRY-related_HMG-box_TF-like"/>
</dbReference>
<keyword evidence="9" id="KW-0804">Transcription</keyword>
<dbReference type="CDD" id="cd22028">
    <property type="entry name" value="HMG-box_SoxA_SoxB_SoxG"/>
    <property type="match status" value="1"/>
</dbReference>
<dbReference type="PANTHER" id="PTHR10270">
    <property type="entry name" value="SOX TRANSCRIPTION FACTOR"/>
    <property type="match status" value="1"/>
</dbReference>
<keyword evidence="8" id="KW-0010">Activator</keyword>
<evidence type="ECO:0000256" key="5">
    <source>
        <dbReference type="ARBA" id="ARBA00022860"/>
    </source>
</evidence>
<evidence type="ECO:0000259" key="14">
    <source>
        <dbReference type="PROSITE" id="PS50118"/>
    </source>
</evidence>
<feature type="compositionally biased region" description="Polar residues" evidence="13">
    <location>
        <begin position="1"/>
        <end position="13"/>
    </location>
</feature>
<evidence type="ECO:0000256" key="12">
    <source>
        <dbReference type="PROSITE-ProRule" id="PRU00267"/>
    </source>
</evidence>
<comment type="caution">
    <text evidence="15">The sequence shown here is derived from an EMBL/GenBank/DDBJ whole genome shotgun (WGS) entry which is preliminary data.</text>
</comment>
<feature type="DNA-binding region" description="HMG box" evidence="12">
    <location>
        <begin position="32"/>
        <end position="100"/>
    </location>
</feature>
<evidence type="ECO:0000256" key="3">
    <source>
        <dbReference type="ARBA" id="ARBA00019052"/>
    </source>
</evidence>
<protein>
    <recommendedName>
        <fullName evidence="3">Sex-determining region Y protein</fullName>
    </recommendedName>
    <alternativeName>
        <fullName evidence="10">Testis-determining factor</fullName>
    </alternativeName>
</protein>
<dbReference type="InterPro" id="IPR009071">
    <property type="entry name" value="HMG_box_dom"/>
</dbReference>
<dbReference type="Proteomes" id="UP001642483">
    <property type="component" value="Unassembled WGS sequence"/>
</dbReference>
<evidence type="ECO:0000313" key="15">
    <source>
        <dbReference type="EMBL" id="CAK8671361.1"/>
    </source>
</evidence>
<dbReference type="InterPro" id="IPR036910">
    <property type="entry name" value="HMG_box_dom_sf"/>
</dbReference>
<dbReference type="EMBL" id="CAWYQH010000001">
    <property type="protein sequence ID" value="CAK8671361.1"/>
    <property type="molecule type" value="Genomic_DNA"/>
</dbReference>
<dbReference type="PROSITE" id="PS50118">
    <property type="entry name" value="HMG_BOX_2"/>
    <property type="match status" value="1"/>
</dbReference>
<comment type="function">
    <text evidence="11">Transcriptional regulator that controls a genetic switch in male development. It is necessary and sufficient for initiating male sex determination by directing the development of supporting cell precursors (pre-Sertoli cells) as Sertoli rather than granulosa cells. Involved in different aspects of gene regulation including promoter activation or repression. Binds to the DNA consensus sequence 5'-[AT]AACAA[AT]-3'. SRY HMG box recognizes DNA by partial intercalation in the minor groove and promotes DNA bending. Also involved in pre-mRNA splicing. In male adult brain involved in the maintenance of motor functions of dopaminergic neurons.</text>
</comment>
<keyword evidence="6" id="KW-0726">Sexual differentiation</keyword>
<sequence length="272" mass="30614">MYNNHASGSNFNPNHGLHPANNERVVQTQPRIKRPMNAFMVWSREERRKISQKNPKMHNSEISKRLGAKWKKLSAAEKRPYVEEAKRLREQHMKKHPGYKYRPRRKKPVSMKKVNNPINASGPGYYTQAVPSCGAYNPWNGYYSHESQTRMTAYSNGHSNANTPIGNFGVSLPNGPEQAPGSSYINHDVAAPRPNHINQAVSVSGSSYIYQTDPNTYLPNAANVNSSTYTDVNIHNGHQMPMPEQSMQNCNAGAVPHTSYESHNQVLCNTEK</sequence>
<dbReference type="PANTHER" id="PTHR10270:SF161">
    <property type="entry name" value="SEX-DETERMINING REGION Y PROTEIN"/>
    <property type="match status" value="1"/>
</dbReference>
<comment type="similarity">
    <text evidence="2">Belongs to the SRY family.</text>
</comment>
<evidence type="ECO:0000313" key="16">
    <source>
        <dbReference type="Proteomes" id="UP001642483"/>
    </source>
</evidence>
<dbReference type="SUPFAM" id="SSF47095">
    <property type="entry name" value="HMG-box"/>
    <property type="match status" value="1"/>
</dbReference>
<keyword evidence="12" id="KW-0539">Nucleus</keyword>
<evidence type="ECO:0000256" key="2">
    <source>
        <dbReference type="ARBA" id="ARBA00005998"/>
    </source>
</evidence>
<evidence type="ECO:0000256" key="11">
    <source>
        <dbReference type="ARBA" id="ARBA00045821"/>
    </source>
</evidence>